<dbReference type="PANTHER" id="PTHR36836">
    <property type="entry name" value="COLANIC ACID BIOSYNTHESIS PROTEIN WCAK"/>
    <property type="match status" value="1"/>
</dbReference>
<dbReference type="Pfam" id="PF04230">
    <property type="entry name" value="PS_pyruv_trans"/>
    <property type="match status" value="1"/>
</dbReference>
<evidence type="ECO:0000313" key="2">
    <source>
        <dbReference type="EMBL" id="ODP36471.1"/>
    </source>
</evidence>
<sequence length="410" mass="44594">MNSKTGPVVSRPPREPSDARPITIGLLWHSLNSGNLGVGALTVANLSIARQVADEMGLKPQFVVMAPRDRGTPAMTIPDTRVFEIDRKSMTRRDGFWRTVGDVDCVLDIGAGDSFADIYGPRRFAFLWLTKAMTIARRVPLILSPQTIGPFTKPAYKAPAAWAMRKSRLVLARDEKSRDVAMRMAPDANVKLSVDVAFVLPFEDRSVQRGGPKLRVGINASGLLLHEAESGRNRFGLSYDYAQFTRALLSELTARDDVEVHLVPHATSNNDIADDDGATADRLAAEFPGAIRVPNFADPPAAKSYISSLDFLVAARMHACIGAFSAGTPVVPVAYSRKFSGLFGLLGYDAMIPVTGLDTDGALAFVRQAIAERAGLAAKARAGMARVNALLDVYREELRALFRDAVERRR</sequence>
<organism evidence="2 3">
    <name type="scientific">Sphingomonas turrisvirgatae</name>
    <dbReference type="NCBI Taxonomy" id="1888892"/>
    <lineage>
        <taxon>Bacteria</taxon>
        <taxon>Pseudomonadati</taxon>
        <taxon>Pseudomonadota</taxon>
        <taxon>Alphaproteobacteria</taxon>
        <taxon>Sphingomonadales</taxon>
        <taxon>Sphingomonadaceae</taxon>
        <taxon>Sphingomonas</taxon>
    </lineage>
</organism>
<dbReference type="AlphaFoldDB" id="A0A1E3LRT4"/>
<evidence type="ECO:0000313" key="3">
    <source>
        <dbReference type="Proteomes" id="UP000094487"/>
    </source>
</evidence>
<name>A0A1E3LRT4_9SPHN</name>
<dbReference type="PANTHER" id="PTHR36836:SF1">
    <property type="entry name" value="COLANIC ACID BIOSYNTHESIS PROTEIN WCAK"/>
    <property type="match status" value="1"/>
</dbReference>
<evidence type="ECO:0000259" key="1">
    <source>
        <dbReference type="Pfam" id="PF04230"/>
    </source>
</evidence>
<dbReference type="OrthoDB" id="1814359at2"/>
<dbReference type="Proteomes" id="UP000094487">
    <property type="component" value="Unassembled WGS sequence"/>
</dbReference>
<comment type="caution">
    <text evidence="2">The sequence shown here is derived from an EMBL/GenBank/DDBJ whole genome shotgun (WGS) entry which is preliminary data.</text>
</comment>
<protein>
    <recommendedName>
        <fullName evidence="1">Polysaccharide pyruvyl transferase domain-containing protein</fullName>
    </recommendedName>
</protein>
<dbReference type="STRING" id="1888892.BFL28_05640"/>
<gene>
    <name evidence="2" type="ORF">BFL28_05640</name>
</gene>
<dbReference type="EMBL" id="MDDS01000068">
    <property type="protein sequence ID" value="ODP36471.1"/>
    <property type="molecule type" value="Genomic_DNA"/>
</dbReference>
<accession>A0A1E3LRT4</accession>
<reference evidence="2 3" key="1">
    <citation type="submission" date="2016-08" db="EMBL/GenBank/DDBJ databases">
        <title>Draft genome of the agarase producing Sphingomonas sp. MCT13.</title>
        <authorList>
            <person name="D'Andrea M.M."/>
            <person name="Rossolini G.M."/>
            <person name="Thaller M.C."/>
        </authorList>
    </citation>
    <scope>NUCLEOTIDE SEQUENCE [LARGE SCALE GENOMIC DNA]</scope>
    <source>
        <strain evidence="2 3">MCT13</strain>
    </source>
</reference>
<dbReference type="InterPro" id="IPR007345">
    <property type="entry name" value="Polysacch_pyruvyl_Trfase"/>
</dbReference>
<proteinExistence type="predicted"/>
<dbReference type="RefSeq" id="WP_069321737.1">
    <property type="nucleotide sequence ID" value="NZ_MDDS01000068.1"/>
</dbReference>
<keyword evidence="3" id="KW-1185">Reference proteome</keyword>
<feature type="domain" description="Polysaccharide pyruvyl transferase" evidence="1">
    <location>
        <begin position="88"/>
        <end position="336"/>
    </location>
</feature>